<dbReference type="PANTHER" id="PTHR11070:SF67">
    <property type="entry name" value="DNA 3'-5' HELICASE"/>
    <property type="match status" value="1"/>
</dbReference>
<keyword evidence="1" id="KW-0547">Nucleotide-binding</keyword>
<dbReference type="PANTHER" id="PTHR11070">
    <property type="entry name" value="UVRD / RECB / PCRA DNA HELICASE FAMILY MEMBER"/>
    <property type="match status" value="1"/>
</dbReference>
<keyword evidence="4" id="KW-0067">ATP-binding</keyword>
<evidence type="ECO:0000313" key="6">
    <source>
        <dbReference type="EMBL" id="SVD38235.1"/>
    </source>
</evidence>
<dbReference type="EMBL" id="UINC01147106">
    <property type="protein sequence ID" value="SVD38235.1"/>
    <property type="molecule type" value="Genomic_DNA"/>
</dbReference>
<name>A0A382UWV8_9ZZZZ</name>
<evidence type="ECO:0000256" key="3">
    <source>
        <dbReference type="ARBA" id="ARBA00022806"/>
    </source>
</evidence>
<organism evidence="6">
    <name type="scientific">marine metagenome</name>
    <dbReference type="NCBI Taxonomy" id="408172"/>
    <lineage>
        <taxon>unclassified sequences</taxon>
        <taxon>metagenomes</taxon>
        <taxon>ecological metagenomes</taxon>
    </lineage>
</organism>
<keyword evidence="2" id="KW-0378">Hydrolase</keyword>
<accession>A0A382UWV8</accession>
<dbReference type="GO" id="GO:0000725">
    <property type="term" value="P:recombinational repair"/>
    <property type="evidence" value="ECO:0007669"/>
    <property type="project" value="TreeGrafter"/>
</dbReference>
<evidence type="ECO:0000256" key="1">
    <source>
        <dbReference type="ARBA" id="ARBA00022741"/>
    </source>
</evidence>
<evidence type="ECO:0000256" key="2">
    <source>
        <dbReference type="ARBA" id="ARBA00022801"/>
    </source>
</evidence>
<dbReference type="SUPFAM" id="SSF52540">
    <property type="entry name" value="P-loop containing nucleoside triphosphate hydrolases"/>
    <property type="match status" value="1"/>
</dbReference>
<dbReference type="InterPro" id="IPR027417">
    <property type="entry name" value="P-loop_NTPase"/>
</dbReference>
<dbReference type="Gene3D" id="3.40.50.300">
    <property type="entry name" value="P-loop containing nucleotide triphosphate hydrolases"/>
    <property type="match status" value="1"/>
</dbReference>
<dbReference type="GO" id="GO:0005829">
    <property type="term" value="C:cytosol"/>
    <property type="evidence" value="ECO:0007669"/>
    <property type="project" value="TreeGrafter"/>
</dbReference>
<protein>
    <recommendedName>
        <fullName evidence="5">UvrD-like helicase ATP-binding domain-containing protein</fullName>
    </recommendedName>
</protein>
<keyword evidence="3" id="KW-0347">Helicase</keyword>
<evidence type="ECO:0000256" key="4">
    <source>
        <dbReference type="ARBA" id="ARBA00022840"/>
    </source>
</evidence>
<dbReference type="GO" id="GO:0016787">
    <property type="term" value="F:hydrolase activity"/>
    <property type="evidence" value="ECO:0007669"/>
    <property type="project" value="UniProtKB-KW"/>
</dbReference>
<gene>
    <name evidence="6" type="ORF">METZ01_LOCUS391089</name>
</gene>
<dbReference type="InterPro" id="IPR014016">
    <property type="entry name" value="UvrD-like_ATP-bd"/>
</dbReference>
<dbReference type="PROSITE" id="PS51198">
    <property type="entry name" value="UVRD_HELICASE_ATP_BIND"/>
    <property type="match status" value="1"/>
</dbReference>
<evidence type="ECO:0000259" key="5">
    <source>
        <dbReference type="PROSITE" id="PS51198"/>
    </source>
</evidence>
<dbReference type="GO" id="GO:0003677">
    <property type="term" value="F:DNA binding"/>
    <property type="evidence" value="ECO:0007669"/>
    <property type="project" value="InterPro"/>
</dbReference>
<reference evidence="6" key="1">
    <citation type="submission" date="2018-05" db="EMBL/GenBank/DDBJ databases">
        <authorList>
            <person name="Lanie J.A."/>
            <person name="Ng W.-L."/>
            <person name="Kazmierczak K.M."/>
            <person name="Andrzejewski T.M."/>
            <person name="Davidsen T.M."/>
            <person name="Wayne K.J."/>
            <person name="Tettelin H."/>
            <person name="Glass J.I."/>
            <person name="Rusch D."/>
            <person name="Podicherti R."/>
            <person name="Tsui H.-C.T."/>
            <person name="Winkler M.E."/>
        </authorList>
    </citation>
    <scope>NUCLEOTIDE SEQUENCE</scope>
</reference>
<dbReference type="InterPro" id="IPR000212">
    <property type="entry name" value="DNA_helicase_UvrD/REP"/>
</dbReference>
<feature type="non-terminal residue" evidence="6">
    <location>
        <position position="290"/>
    </location>
</feature>
<proteinExistence type="predicted"/>
<dbReference type="Pfam" id="PF00580">
    <property type="entry name" value="UvrD-helicase"/>
    <property type="match status" value="1"/>
</dbReference>
<feature type="domain" description="UvrD-like helicase ATP-binding" evidence="5">
    <location>
        <begin position="1"/>
        <end position="290"/>
    </location>
</feature>
<sequence length="290" mass="32379">MKRIQHVMIRASAGSGKTYQLTNRFIQLLVCGRAPERIIALTFTRKAAGEFFAEILTKLAEAAQDAKAAKKLASDIGMQDTSKATFGKALRTLVDGMGRLSLGTIDSFFHRVLGLFPLEFGLGAEFEMMSEFHKQQARLHVLENLLAHHETRPKERDDLIESFRLSTAGQDSRNFVGSFEEHLKSCHELLLRVPDANRWGDSALIWPTGNSWVAQKMALPDMVADWRSHLDAGQGFPAGLQKSWNGIADNLAAWAPGKNLFAKSIKLLKSAMEDLDAMEQGDWEFQYRTA</sequence>
<dbReference type="AlphaFoldDB" id="A0A382UWV8"/>
<dbReference type="GO" id="GO:0043138">
    <property type="term" value="F:3'-5' DNA helicase activity"/>
    <property type="evidence" value="ECO:0007669"/>
    <property type="project" value="TreeGrafter"/>
</dbReference>
<dbReference type="GO" id="GO:0005524">
    <property type="term" value="F:ATP binding"/>
    <property type="evidence" value="ECO:0007669"/>
    <property type="project" value="UniProtKB-KW"/>
</dbReference>